<dbReference type="Gene3D" id="3.40.5.10">
    <property type="entry name" value="Ribosomal protein L9, N-terminal domain"/>
    <property type="match status" value="1"/>
</dbReference>
<dbReference type="PROSITE" id="PS51450">
    <property type="entry name" value="LRR"/>
    <property type="match status" value="2"/>
</dbReference>
<keyword evidence="2" id="KW-0433">Leucine-rich repeat</keyword>
<dbReference type="InterPro" id="IPR020070">
    <property type="entry name" value="Ribosomal_bL9_N"/>
</dbReference>
<dbReference type="SUPFAM" id="SSF52058">
    <property type="entry name" value="L domain-like"/>
    <property type="match status" value="1"/>
</dbReference>
<evidence type="ECO:0000256" key="1">
    <source>
        <dbReference type="ARBA" id="ARBA00010605"/>
    </source>
</evidence>
<sequence>MNTVTLARFLKPISHYHGSIRSTWILKRKYEPYLSKLKTERPKMLRNKHRIYESVDNLTHRLEYPIEILLTENVEGLGLKGSIVKVKPHFARKELLYLGKGVYVTPENLAQYESKDISEMKSANISSPVVPMINKREKTAIRLRIEHYFKEIERRIPKSDTYWEEPNGEVFAEDKPALDELRSNYDRLAKEKVHERIKKLSSLSSGSELTDISIVKKLPCLEVLSLSVNSLSTLADLQNCKVLQELYIRKNNIHDLSEICYLKDLRKLKCLWLADNPCADHEMYRMTVLKHLPQIQKLDNVDVEPEEIREAHDRGLDLIHPLERQPGSGYSYVSPPQAYQANNSPSPAAKEPASVTSSGKRGGTLVEQPIAEDKELVLVSETTVQRLHISESKDSLASEKHYESPAPSMESYEYEEIVSPRRPASASAPPSRKPSQCDAGGGDGLYGVRRHSQIEAPVSYENQRMASYGVRRPSVIEEPPQRLPEEFSPPYQVDFSPEYNLLQMQQRQQQQLEEMRRQEELRRQSEAYHQQSVEQIEPFRNVNTSPTRNFAPRQKHRSSNILSAVLCLLKELDVRSLEVVEMSARGRIEELLED</sequence>
<reference evidence="8" key="1">
    <citation type="submission" date="2020-11" db="EMBL/GenBank/DDBJ databases">
        <authorList>
            <person name="Tran Van P."/>
        </authorList>
    </citation>
    <scope>NUCLEOTIDE SEQUENCE</scope>
</reference>
<evidence type="ECO:0000256" key="5">
    <source>
        <dbReference type="ARBA" id="ARBA00023274"/>
    </source>
</evidence>
<dbReference type="EMBL" id="OA883208">
    <property type="protein sequence ID" value="CAD7278269.1"/>
    <property type="molecule type" value="Genomic_DNA"/>
</dbReference>
<protein>
    <recommendedName>
        <fullName evidence="7">Ribosomal protein L9 domain-containing protein</fullName>
    </recommendedName>
</protein>
<organism evidence="8">
    <name type="scientific">Notodromas monacha</name>
    <dbReference type="NCBI Taxonomy" id="399045"/>
    <lineage>
        <taxon>Eukaryota</taxon>
        <taxon>Metazoa</taxon>
        <taxon>Ecdysozoa</taxon>
        <taxon>Arthropoda</taxon>
        <taxon>Crustacea</taxon>
        <taxon>Oligostraca</taxon>
        <taxon>Ostracoda</taxon>
        <taxon>Podocopa</taxon>
        <taxon>Podocopida</taxon>
        <taxon>Cypridocopina</taxon>
        <taxon>Cypridoidea</taxon>
        <taxon>Cyprididae</taxon>
        <taxon>Notodromas</taxon>
    </lineage>
</organism>
<keyword evidence="3" id="KW-0677">Repeat</keyword>
<gene>
    <name evidence="8" type="ORF">NMOB1V02_LOCUS5977</name>
</gene>
<keyword evidence="5" id="KW-0687">Ribonucleoprotein</keyword>
<evidence type="ECO:0000256" key="3">
    <source>
        <dbReference type="ARBA" id="ARBA00022737"/>
    </source>
</evidence>
<accession>A0A7R9BPH8</accession>
<dbReference type="InterPro" id="IPR036935">
    <property type="entry name" value="Ribosomal_bL9_N_sf"/>
</dbReference>
<evidence type="ECO:0000313" key="9">
    <source>
        <dbReference type="Proteomes" id="UP000678499"/>
    </source>
</evidence>
<feature type="domain" description="Ribosomal protein L9" evidence="7">
    <location>
        <begin position="67"/>
        <end position="112"/>
    </location>
</feature>
<dbReference type="SUPFAM" id="SSF55658">
    <property type="entry name" value="L9 N-domain-like"/>
    <property type="match status" value="1"/>
</dbReference>
<dbReference type="GO" id="GO:1990904">
    <property type="term" value="C:ribonucleoprotein complex"/>
    <property type="evidence" value="ECO:0007669"/>
    <property type="project" value="UniProtKB-KW"/>
</dbReference>
<evidence type="ECO:0000313" key="8">
    <source>
        <dbReference type="EMBL" id="CAD7278269.1"/>
    </source>
</evidence>
<dbReference type="Pfam" id="PF01281">
    <property type="entry name" value="Ribosomal_L9_N"/>
    <property type="match status" value="1"/>
</dbReference>
<name>A0A7R9BPH8_9CRUS</name>
<dbReference type="EMBL" id="CAJPEX010001171">
    <property type="protein sequence ID" value="CAG0918421.1"/>
    <property type="molecule type" value="Genomic_DNA"/>
</dbReference>
<dbReference type="OrthoDB" id="1517790at2759"/>
<feature type="compositionally biased region" description="Low complexity" evidence="6">
    <location>
        <begin position="420"/>
        <end position="434"/>
    </location>
</feature>
<dbReference type="PANTHER" id="PTHR18849:SF0">
    <property type="entry name" value="CILIA- AND FLAGELLA-ASSOCIATED PROTEIN 410-RELATED"/>
    <property type="match status" value="1"/>
</dbReference>
<proteinExistence type="inferred from homology"/>
<comment type="similarity">
    <text evidence="1">Belongs to the bacterial ribosomal protein bL9 family.</text>
</comment>
<dbReference type="Proteomes" id="UP000678499">
    <property type="component" value="Unassembled WGS sequence"/>
</dbReference>
<evidence type="ECO:0000256" key="6">
    <source>
        <dbReference type="SAM" id="MobiDB-lite"/>
    </source>
</evidence>
<feature type="compositionally biased region" description="Basic and acidic residues" evidence="6">
    <location>
        <begin position="390"/>
        <end position="403"/>
    </location>
</feature>
<keyword evidence="9" id="KW-1185">Reference proteome</keyword>
<dbReference type="PANTHER" id="PTHR18849">
    <property type="entry name" value="LEUCINE RICH REPEAT PROTEIN"/>
    <property type="match status" value="1"/>
</dbReference>
<dbReference type="InterPro" id="IPR001611">
    <property type="entry name" value="Leu-rich_rpt"/>
</dbReference>
<keyword evidence="4" id="KW-0689">Ribosomal protein</keyword>
<dbReference type="Pfam" id="PF14580">
    <property type="entry name" value="LRR_9"/>
    <property type="match status" value="1"/>
</dbReference>
<evidence type="ECO:0000256" key="2">
    <source>
        <dbReference type="ARBA" id="ARBA00022614"/>
    </source>
</evidence>
<dbReference type="GO" id="GO:0005840">
    <property type="term" value="C:ribosome"/>
    <property type="evidence" value="ECO:0007669"/>
    <property type="project" value="UniProtKB-KW"/>
</dbReference>
<dbReference type="Gene3D" id="3.80.10.10">
    <property type="entry name" value="Ribonuclease Inhibitor"/>
    <property type="match status" value="1"/>
</dbReference>
<dbReference type="AlphaFoldDB" id="A0A7R9BPH8"/>
<evidence type="ECO:0000256" key="4">
    <source>
        <dbReference type="ARBA" id="ARBA00022980"/>
    </source>
</evidence>
<dbReference type="InterPro" id="IPR009027">
    <property type="entry name" value="Ribosomal_bL9/RNase_H1_N"/>
</dbReference>
<feature type="compositionally biased region" description="Polar residues" evidence="6">
    <location>
        <begin position="337"/>
        <end position="346"/>
    </location>
</feature>
<dbReference type="InterPro" id="IPR032675">
    <property type="entry name" value="LRR_dom_sf"/>
</dbReference>
<feature type="region of interest" description="Disordered" evidence="6">
    <location>
        <begin position="327"/>
        <end position="363"/>
    </location>
</feature>
<evidence type="ECO:0000259" key="7">
    <source>
        <dbReference type="Pfam" id="PF01281"/>
    </source>
</evidence>
<feature type="region of interest" description="Disordered" evidence="6">
    <location>
        <begin position="390"/>
        <end position="444"/>
    </location>
</feature>